<dbReference type="InterPro" id="IPR010583">
    <property type="entry name" value="MipA"/>
</dbReference>
<dbReference type="HOGENOM" id="CLU_063465_3_0_6"/>
<feature type="signal peptide" evidence="6">
    <location>
        <begin position="1"/>
        <end position="24"/>
    </location>
</feature>
<evidence type="ECO:0000256" key="3">
    <source>
        <dbReference type="ARBA" id="ARBA00022729"/>
    </source>
</evidence>
<gene>
    <name evidence="7" type="ordered locus">Dd703_1976</name>
</gene>
<dbReference type="KEGG" id="dda:Dd703_1976"/>
<reference evidence="7" key="1">
    <citation type="submission" date="2009-06" db="EMBL/GenBank/DDBJ databases">
        <title>Complete sequence of Dickeya dadantii Ech703.</title>
        <authorList>
            <consortium name="US DOE Joint Genome Institute"/>
            <person name="Lucas S."/>
            <person name="Copeland A."/>
            <person name="Lapidus A."/>
            <person name="Glavina del Rio T."/>
            <person name="Dalin E."/>
            <person name="Tice H."/>
            <person name="Bruce D."/>
            <person name="Goodwin L."/>
            <person name="Pitluck S."/>
            <person name="Chertkov O."/>
            <person name="Brettin T."/>
            <person name="Detter J.C."/>
            <person name="Han C."/>
            <person name="Larimer F."/>
            <person name="Land M."/>
            <person name="Hauser L."/>
            <person name="Kyrpides N."/>
            <person name="Mikhailova N."/>
            <person name="Balakrishnan V."/>
            <person name="Glasner J."/>
            <person name="Perna N.T."/>
        </authorList>
    </citation>
    <scope>NUCLEOTIDE SEQUENCE [LARGE SCALE GENOMIC DNA]</scope>
    <source>
        <strain evidence="7">Ech703</strain>
    </source>
</reference>
<dbReference type="STRING" id="579405.Dd703_1976"/>
<dbReference type="PANTHER" id="PTHR38776:SF1">
    <property type="entry name" value="MLTA-INTERACTING PROTEIN-RELATED"/>
    <property type="match status" value="1"/>
</dbReference>
<evidence type="ECO:0000256" key="2">
    <source>
        <dbReference type="ARBA" id="ARBA00005722"/>
    </source>
</evidence>
<evidence type="ECO:0000256" key="1">
    <source>
        <dbReference type="ARBA" id="ARBA00004442"/>
    </source>
</evidence>
<dbReference type="PANTHER" id="PTHR38776">
    <property type="entry name" value="MLTA-INTERACTING PROTEIN-RELATED"/>
    <property type="match status" value="1"/>
</dbReference>
<name>C6C5X5_MUSP7</name>
<evidence type="ECO:0000256" key="4">
    <source>
        <dbReference type="ARBA" id="ARBA00023136"/>
    </source>
</evidence>
<keyword evidence="4" id="KW-0472">Membrane</keyword>
<organism evidence="7 8">
    <name type="scientific">Musicola paradisiaca (strain Ech703)</name>
    <name type="common">Dickeya paradisiaca</name>
    <name type="synonym">Dickeya dadantii</name>
    <dbReference type="NCBI Taxonomy" id="579405"/>
    <lineage>
        <taxon>Bacteria</taxon>
        <taxon>Pseudomonadati</taxon>
        <taxon>Pseudomonadota</taxon>
        <taxon>Gammaproteobacteria</taxon>
        <taxon>Enterobacterales</taxon>
        <taxon>Pectobacteriaceae</taxon>
        <taxon>Musicola</taxon>
    </lineage>
</organism>
<evidence type="ECO:0000313" key="7">
    <source>
        <dbReference type="EMBL" id="ACS85766.1"/>
    </source>
</evidence>
<dbReference type="GO" id="GO:0009252">
    <property type="term" value="P:peptidoglycan biosynthetic process"/>
    <property type="evidence" value="ECO:0007669"/>
    <property type="project" value="TreeGrafter"/>
</dbReference>
<proteinExistence type="inferred from homology"/>
<comment type="subcellular location">
    <subcellularLocation>
        <location evidence="1">Cell outer membrane</location>
    </subcellularLocation>
</comment>
<evidence type="ECO:0000256" key="6">
    <source>
        <dbReference type="SAM" id="SignalP"/>
    </source>
</evidence>
<dbReference type="AlphaFoldDB" id="C6C5X5"/>
<sequence length="249" mass="28108">MKQYSLLFLTAVATGTTGMSAAFADEIALGAGVIGQTSVYRGDNGHVYPFPLLNYDSQYVYFRGLEGGYYLWRDEQDKLSLTARYSPLGFKPGDSSDSRLQQLDRRRGTLMAGLAYQHEANWGTFRTSLTGDTLDYSNGLEWDSAYLYRITTGNWSLTPGMGVVWSSENQNRYYYGITGDESVRSGLSRYQPDDSWSPYAELNVGYRLTENWNAWLNGRYVLLSDDIKNSPMVDKSYHLMLGGGVSYRF</sequence>
<protein>
    <submittedName>
        <fullName evidence="7">MltA-interacting MipA family protein</fullName>
    </submittedName>
</protein>
<dbReference type="GO" id="GO:0009279">
    <property type="term" value="C:cell outer membrane"/>
    <property type="evidence" value="ECO:0007669"/>
    <property type="project" value="UniProtKB-SubCell"/>
</dbReference>
<dbReference type="EMBL" id="CP001654">
    <property type="protein sequence ID" value="ACS85766.1"/>
    <property type="molecule type" value="Genomic_DNA"/>
</dbReference>
<feature type="chain" id="PRO_5002963115" evidence="6">
    <location>
        <begin position="25"/>
        <end position="249"/>
    </location>
</feature>
<keyword evidence="3 6" id="KW-0732">Signal</keyword>
<dbReference type="eggNOG" id="COG3713">
    <property type="taxonomic scope" value="Bacteria"/>
</dbReference>
<dbReference type="Proteomes" id="UP000002734">
    <property type="component" value="Chromosome"/>
</dbReference>
<keyword evidence="8" id="KW-1185">Reference proteome</keyword>
<evidence type="ECO:0000256" key="5">
    <source>
        <dbReference type="ARBA" id="ARBA00023237"/>
    </source>
</evidence>
<dbReference type="RefSeq" id="WP_012765583.1">
    <property type="nucleotide sequence ID" value="NC_012880.1"/>
</dbReference>
<evidence type="ECO:0000313" key="8">
    <source>
        <dbReference type="Proteomes" id="UP000002734"/>
    </source>
</evidence>
<dbReference type="Pfam" id="PF06629">
    <property type="entry name" value="MipA"/>
    <property type="match status" value="1"/>
</dbReference>
<keyword evidence="5" id="KW-0998">Cell outer membrane</keyword>
<comment type="similarity">
    <text evidence="2">Belongs to the MipA/OmpV family.</text>
</comment>
<accession>C6C5X5</accession>